<dbReference type="Proteomes" id="UP000006772">
    <property type="component" value="Unassembled WGS sequence"/>
</dbReference>
<sequence>MSSLSPLSPHAARSDSLGCSARSLGQSQELQGSEFSFYRKRVDGQELSQVHTPPSDRGFLVGISMAPQHRRSIFRGSQAARFDFGAGAVYTRDFSEEYRADLQGPFDFLLMELPLSWFHTASDELRAGQRRVTGLATVTGQSDLILAHLACALAPALAQARPQPDSLLFVDQLGVAIGTHLLRRYGGASAPSSQTVRLSRLHEERAKQMLLQKGRGNVSIPEIARECNMSASYFLRAFKASTGHTPHQWLLVQRVETARHYLRQTELSLAEIALACDFCDQSHFSRVFTQVAGTTPGAWRRSQR</sequence>
<dbReference type="PANTHER" id="PTHR46796">
    <property type="entry name" value="HTH-TYPE TRANSCRIPTIONAL ACTIVATOR RHAS-RELATED"/>
    <property type="match status" value="1"/>
</dbReference>
<organism evidence="5 6">
    <name type="scientific">Herbaspirillum frisingense GSF30</name>
    <dbReference type="NCBI Taxonomy" id="864073"/>
    <lineage>
        <taxon>Bacteria</taxon>
        <taxon>Pseudomonadati</taxon>
        <taxon>Pseudomonadota</taxon>
        <taxon>Betaproteobacteria</taxon>
        <taxon>Burkholderiales</taxon>
        <taxon>Oxalobacteraceae</taxon>
        <taxon>Herbaspirillum</taxon>
    </lineage>
</organism>
<dbReference type="GO" id="GO:0043565">
    <property type="term" value="F:sequence-specific DNA binding"/>
    <property type="evidence" value="ECO:0007669"/>
    <property type="project" value="InterPro"/>
</dbReference>
<evidence type="ECO:0000256" key="2">
    <source>
        <dbReference type="ARBA" id="ARBA00023125"/>
    </source>
</evidence>
<keyword evidence="2" id="KW-0238">DNA-binding</keyword>
<evidence type="ECO:0000259" key="4">
    <source>
        <dbReference type="PROSITE" id="PS01124"/>
    </source>
</evidence>
<dbReference type="RefSeq" id="WP_006463354.1">
    <property type="nucleotide sequence ID" value="NZ_AEEC02000012.1"/>
</dbReference>
<dbReference type="InterPro" id="IPR050204">
    <property type="entry name" value="AraC_XylS_family_regulators"/>
</dbReference>
<protein>
    <submittedName>
        <fullName evidence="5">AraC family transcriptional regulator</fullName>
    </submittedName>
</protein>
<dbReference type="PROSITE" id="PS01124">
    <property type="entry name" value="HTH_ARAC_FAMILY_2"/>
    <property type="match status" value="1"/>
</dbReference>
<dbReference type="GO" id="GO:0003700">
    <property type="term" value="F:DNA-binding transcription factor activity"/>
    <property type="evidence" value="ECO:0007669"/>
    <property type="project" value="InterPro"/>
</dbReference>
<evidence type="ECO:0000256" key="1">
    <source>
        <dbReference type="ARBA" id="ARBA00023015"/>
    </source>
</evidence>
<proteinExistence type="predicted"/>
<evidence type="ECO:0000313" key="6">
    <source>
        <dbReference type="Proteomes" id="UP000006772"/>
    </source>
</evidence>
<comment type="caution">
    <text evidence="5">The sequence shown here is derived from an EMBL/GenBank/DDBJ whole genome shotgun (WGS) entry which is preliminary data.</text>
</comment>
<dbReference type="Pfam" id="PF12833">
    <property type="entry name" value="HTH_18"/>
    <property type="match status" value="1"/>
</dbReference>
<dbReference type="InterPro" id="IPR018060">
    <property type="entry name" value="HTH_AraC"/>
</dbReference>
<dbReference type="SMART" id="SM00342">
    <property type="entry name" value="HTH_ARAC"/>
    <property type="match status" value="1"/>
</dbReference>
<dbReference type="Gene3D" id="1.10.10.60">
    <property type="entry name" value="Homeodomain-like"/>
    <property type="match status" value="2"/>
</dbReference>
<reference evidence="5 6" key="1">
    <citation type="journal article" date="2013" name="Front. Microbiol.">
        <title>The genome of the endophytic bacterium H. frisingense GSF30(T) identifies diverse strategies in the Herbaspirillum genus to interact with plants.</title>
        <authorList>
            <person name="Straub D."/>
            <person name="Rothballer M."/>
            <person name="Hartmann A."/>
            <person name="Ludewig U."/>
        </authorList>
    </citation>
    <scope>NUCLEOTIDE SEQUENCE [LARGE SCALE GENOMIC DNA]</scope>
    <source>
        <strain evidence="5 6">GSF30</strain>
    </source>
</reference>
<dbReference type="SUPFAM" id="SSF46689">
    <property type="entry name" value="Homeodomain-like"/>
    <property type="match status" value="2"/>
</dbReference>
<name>A0AAI9N3V4_9BURK</name>
<feature type="domain" description="HTH araC/xylS-type" evidence="4">
    <location>
        <begin position="204"/>
        <end position="302"/>
    </location>
</feature>
<evidence type="ECO:0000313" key="5">
    <source>
        <dbReference type="EMBL" id="EOA04853.1"/>
    </source>
</evidence>
<dbReference type="EMBL" id="AEEC02000012">
    <property type="protein sequence ID" value="EOA04853.1"/>
    <property type="molecule type" value="Genomic_DNA"/>
</dbReference>
<dbReference type="AlphaFoldDB" id="A0AAI9N3V4"/>
<keyword evidence="3" id="KW-0804">Transcription</keyword>
<evidence type="ECO:0000256" key="3">
    <source>
        <dbReference type="ARBA" id="ARBA00023163"/>
    </source>
</evidence>
<dbReference type="PANTHER" id="PTHR46796:SF14">
    <property type="entry name" value="TRANSCRIPTIONAL REGULATORY PROTEIN"/>
    <property type="match status" value="1"/>
</dbReference>
<keyword evidence="1" id="KW-0805">Transcription regulation</keyword>
<dbReference type="InterPro" id="IPR009057">
    <property type="entry name" value="Homeodomain-like_sf"/>
</dbReference>
<accession>A0AAI9N3V4</accession>
<gene>
    <name evidence="5" type="ORF">HFRIS_010769</name>
</gene>